<comment type="caution">
    <text evidence="1">The sequence shown here is derived from an EMBL/GenBank/DDBJ whole genome shotgun (WGS) entry which is preliminary data.</text>
</comment>
<evidence type="ECO:0000313" key="2">
    <source>
        <dbReference type="Proteomes" id="UP000614216"/>
    </source>
</evidence>
<evidence type="ECO:0000313" key="1">
    <source>
        <dbReference type="EMBL" id="MBL6447451.1"/>
    </source>
</evidence>
<proteinExistence type="predicted"/>
<sequence>MKRPFYFLALGFILTFGVVHSQTKLVSSLNFHSALEEEVIIEFLQKKDVDLLELQLISSRDISASVLKAYNTRLDEFVKKLSEKRGKYKSDKQFLSYAFYKVNQKFLKRYKPFTSPALLFKTGEYDCLSGTTLYALILHRLGIEHDIVETNHHIYLRVQHENEVFLMESTDPMYGFIADQKEVANRLSYYNHGNSIREGENIANKEVYVFESQVNDNIDMFDLVGLHYYNAAINSFNQEDISSSIDNLEKAVVFYFSPRISEFGLLVAKTLLEVDQIQDEAKRDYLNRINNLLTTERSYAVR</sequence>
<dbReference type="EMBL" id="JAEUGD010000043">
    <property type="protein sequence ID" value="MBL6447451.1"/>
    <property type="molecule type" value="Genomic_DNA"/>
</dbReference>
<protein>
    <submittedName>
        <fullName evidence="1">Uncharacterized protein</fullName>
    </submittedName>
</protein>
<dbReference type="Proteomes" id="UP000614216">
    <property type="component" value="Unassembled WGS sequence"/>
</dbReference>
<organism evidence="1 2">
    <name type="scientific">Fulvivirga marina</name>
    <dbReference type="NCBI Taxonomy" id="2494733"/>
    <lineage>
        <taxon>Bacteria</taxon>
        <taxon>Pseudomonadati</taxon>
        <taxon>Bacteroidota</taxon>
        <taxon>Cytophagia</taxon>
        <taxon>Cytophagales</taxon>
        <taxon>Fulvivirgaceae</taxon>
        <taxon>Fulvivirga</taxon>
    </lineage>
</organism>
<name>A0A937KBV8_9BACT</name>
<dbReference type="AlphaFoldDB" id="A0A937KBV8"/>
<accession>A0A937KBV8</accession>
<reference evidence="1" key="1">
    <citation type="submission" date="2021-01" db="EMBL/GenBank/DDBJ databases">
        <title>Fulvivirga kasyanovii gen. nov., sp nov., a novel member of the phylum Bacteroidetes isolated from seawater in a mussel farm.</title>
        <authorList>
            <person name="Zhao L.-H."/>
            <person name="Wang Z.-J."/>
        </authorList>
    </citation>
    <scope>NUCLEOTIDE SEQUENCE</scope>
    <source>
        <strain evidence="1">29W222</strain>
    </source>
</reference>
<gene>
    <name evidence="1" type="ORF">JMN32_14125</name>
</gene>
<keyword evidence="2" id="KW-1185">Reference proteome</keyword>
<dbReference type="RefSeq" id="WP_202856988.1">
    <property type="nucleotide sequence ID" value="NZ_JAEUGD010000043.1"/>
</dbReference>